<organism evidence="4">
    <name type="scientific">hydrothermal vent metagenome</name>
    <dbReference type="NCBI Taxonomy" id="652676"/>
    <lineage>
        <taxon>unclassified sequences</taxon>
        <taxon>metagenomes</taxon>
        <taxon>ecological metagenomes</taxon>
    </lineage>
</organism>
<dbReference type="GO" id="GO:0016791">
    <property type="term" value="F:phosphatase activity"/>
    <property type="evidence" value="ECO:0007669"/>
    <property type="project" value="TreeGrafter"/>
</dbReference>
<feature type="domain" description="Response regulatory" evidence="3">
    <location>
        <begin position="131"/>
        <end position="247"/>
    </location>
</feature>
<evidence type="ECO:0000259" key="3">
    <source>
        <dbReference type="PROSITE" id="PS50110"/>
    </source>
</evidence>
<dbReference type="Gene3D" id="3.40.50.2300">
    <property type="match status" value="1"/>
</dbReference>
<dbReference type="InterPro" id="IPR001932">
    <property type="entry name" value="PPM-type_phosphatase-like_dom"/>
</dbReference>
<dbReference type="PANTHER" id="PTHR43156">
    <property type="entry name" value="STAGE II SPORULATION PROTEIN E-RELATED"/>
    <property type="match status" value="1"/>
</dbReference>
<dbReference type="SUPFAM" id="SSF52172">
    <property type="entry name" value="CheY-like"/>
    <property type="match status" value="1"/>
</dbReference>
<feature type="coiled-coil region" evidence="2">
    <location>
        <begin position="246"/>
        <end position="273"/>
    </location>
</feature>
<evidence type="ECO:0000256" key="1">
    <source>
        <dbReference type="ARBA" id="ARBA00022801"/>
    </source>
</evidence>
<dbReference type="InterPro" id="IPR036641">
    <property type="entry name" value="HPT_dom_sf"/>
</dbReference>
<dbReference type="SMART" id="SM00331">
    <property type="entry name" value="PP2C_SIG"/>
    <property type="match status" value="1"/>
</dbReference>
<reference evidence="4" key="1">
    <citation type="submission" date="2018-06" db="EMBL/GenBank/DDBJ databases">
        <authorList>
            <person name="Zhirakovskaya E."/>
        </authorList>
    </citation>
    <scope>NUCLEOTIDE SEQUENCE</scope>
</reference>
<dbReference type="CDD" id="cd17546">
    <property type="entry name" value="REC_hyHK_CKI1_RcsC-like"/>
    <property type="match status" value="1"/>
</dbReference>
<dbReference type="SUPFAM" id="SSF81606">
    <property type="entry name" value="PP2C-like"/>
    <property type="match status" value="1"/>
</dbReference>
<sequence>MNNSVVEQLKALRKGYVLSLPNKIATIDNIITQDYDNDIKDTFKTLHRHIHSLAGSSAIYGQHKLSHAAKIIELHIGSLLESDSLTEAGIIDIKSRIEKLRNIPIEHESESESTNASIDKANATAPQNTLNILVAEDDHDSRAQLVLLLKAEGHHVTEAIDGKEAVQFFKESAPDLIFMDILMPNLDGYAAAKEIKQTNTKTFTPIIFLTSSHDDKALARCIETGGDRFLTKPYNRILLRSEIDALQRIRSLYSELESYKKQTEEEIELAQRIFDTVFAKNTQQANDIHFWSVAAGHFNGDVQLYKQEQDGTIHVLLGDFTGHGLGAALGSLVAGDLFHSLLEQQADQQTILYELNKKMISILPRERFCATCMASYFPKTKKLKVWNSGLPAALLLSKAGSIKHEFKSEDLALGTIPRTHDNYETKSYPVDSGDILLIYSDGITEALNEQDEFYGEKRLYKAINDAPSADTVFSHIIESVKEFSGDTASHDDMSLIAVTLGNQK</sequence>
<dbReference type="InterPro" id="IPR001789">
    <property type="entry name" value="Sig_transdc_resp-reg_receiver"/>
</dbReference>
<keyword evidence="1" id="KW-0378">Hydrolase</keyword>
<dbReference type="Pfam" id="PF07228">
    <property type="entry name" value="SpoIIE"/>
    <property type="match status" value="1"/>
</dbReference>
<dbReference type="Gene3D" id="3.60.40.10">
    <property type="entry name" value="PPM-type phosphatase domain"/>
    <property type="match status" value="1"/>
</dbReference>
<dbReference type="Pfam" id="PF00072">
    <property type="entry name" value="Response_reg"/>
    <property type="match status" value="1"/>
</dbReference>
<dbReference type="SMART" id="SM00448">
    <property type="entry name" value="REC"/>
    <property type="match status" value="1"/>
</dbReference>
<accession>A0A3B0ZBG6</accession>
<dbReference type="AlphaFoldDB" id="A0A3B0ZBG6"/>
<evidence type="ECO:0000256" key="2">
    <source>
        <dbReference type="SAM" id="Coils"/>
    </source>
</evidence>
<dbReference type="SUPFAM" id="SSF47226">
    <property type="entry name" value="Histidine-containing phosphotransfer domain, HPT domain"/>
    <property type="match status" value="1"/>
</dbReference>
<dbReference type="Gene3D" id="1.20.120.160">
    <property type="entry name" value="HPT domain"/>
    <property type="match status" value="1"/>
</dbReference>
<keyword evidence="2" id="KW-0175">Coiled coil</keyword>
<dbReference type="InterPro" id="IPR011006">
    <property type="entry name" value="CheY-like_superfamily"/>
</dbReference>
<evidence type="ECO:0000313" key="4">
    <source>
        <dbReference type="EMBL" id="VAW83599.1"/>
    </source>
</evidence>
<protein>
    <submittedName>
        <fullName evidence="4">Serine phosphatase RsbU, regulator of sigma subunit</fullName>
    </submittedName>
</protein>
<dbReference type="InterPro" id="IPR036457">
    <property type="entry name" value="PPM-type-like_dom_sf"/>
</dbReference>
<dbReference type="GO" id="GO:0000160">
    <property type="term" value="P:phosphorelay signal transduction system"/>
    <property type="evidence" value="ECO:0007669"/>
    <property type="project" value="InterPro"/>
</dbReference>
<dbReference type="PANTHER" id="PTHR43156:SF2">
    <property type="entry name" value="STAGE II SPORULATION PROTEIN E"/>
    <property type="match status" value="1"/>
</dbReference>
<gene>
    <name evidence="4" type="ORF">MNBD_GAMMA16-827</name>
</gene>
<dbReference type="EMBL" id="UOFO01000012">
    <property type="protein sequence ID" value="VAW83599.1"/>
    <property type="molecule type" value="Genomic_DNA"/>
</dbReference>
<proteinExistence type="predicted"/>
<dbReference type="PROSITE" id="PS50110">
    <property type="entry name" value="RESPONSE_REGULATORY"/>
    <property type="match status" value="1"/>
</dbReference>
<name>A0A3B0ZBG6_9ZZZZ</name>
<dbReference type="InterPro" id="IPR052016">
    <property type="entry name" value="Bact_Sigma-Reg"/>
</dbReference>